<keyword evidence="3" id="KW-1185">Reference proteome</keyword>
<sequence length="155" mass="16543">MVAVTALLAILATVSAAHGLSRRQDIPAPTSPQVSGKLRSMLGGCLAPANGTLVRQPCKTAPKATFNDDSGELKFGDLRATVRIVGVGIPVTLSLLEAEPFERYDGFGGGGVAPNPYYAHTIRAKDSSLCLDARDTEVVLHECQRYSEAQMVRFR</sequence>
<accession>A0A0J0XRX2</accession>
<dbReference type="GeneID" id="28985862"/>
<feature type="signal peptide" evidence="1">
    <location>
        <begin position="1"/>
        <end position="16"/>
    </location>
</feature>
<name>A0A0J0XRX2_9TREE</name>
<dbReference type="Proteomes" id="UP000053611">
    <property type="component" value="Unassembled WGS sequence"/>
</dbReference>
<dbReference type="EMBL" id="KQ087191">
    <property type="protein sequence ID" value="KLT43853.1"/>
    <property type="molecule type" value="Genomic_DNA"/>
</dbReference>
<evidence type="ECO:0000256" key="1">
    <source>
        <dbReference type="SAM" id="SignalP"/>
    </source>
</evidence>
<reference evidence="2 3" key="1">
    <citation type="submission" date="2015-03" db="EMBL/GenBank/DDBJ databases">
        <title>Genomics and transcriptomics of the oil-accumulating basidiomycete yeast T. oleaginosus allow insights into substrate utilization and the diverse evolutionary trajectories of mating systems in fungi.</title>
        <authorList>
            <consortium name="DOE Joint Genome Institute"/>
            <person name="Kourist R."/>
            <person name="Kracht O."/>
            <person name="Bracharz F."/>
            <person name="Lipzen A."/>
            <person name="Nolan M."/>
            <person name="Ohm R."/>
            <person name="Grigoriev I."/>
            <person name="Sun S."/>
            <person name="Heitman J."/>
            <person name="Bruck T."/>
            <person name="Nowrousian M."/>
        </authorList>
    </citation>
    <scope>NUCLEOTIDE SEQUENCE [LARGE SCALE GENOMIC DNA]</scope>
    <source>
        <strain evidence="2 3">IBC0246</strain>
    </source>
</reference>
<keyword evidence="1" id="KW-0732">Signal</keyword>
<proteinExistence type="predicted"/>
<gene>
    <name evidence="2" type="ORF">CC85DRAFT_301023</name>
</gene>
<evidence type="ECO:0008006" key="4">
    <source>
        <dbReference type="Google" id="ProtNLM"/>
    </source>
</evidence>
<dbReference type="AlphaFoldDB" id="A0A0J0XRX2"/>
<feature type="chain" id="PRO_5005245614" description="Ricin B lectin domain-containing protein" evidence="1">
    <location>
        <begin position="17"/>
        <end position="155"/>
    </location>
</feature>
<protein>
    <recommendedName>
        <fullName evidence="4">Ricin B lectin domain-containing protein</fullName>
    </recommendedName>
</protein>
<evidence type="ECO:0000313" key="2">
    <source>
        <dbReference type="EMBL" id="KLT43853.1"/>
    </source>
</evidence>
<dbReference type="RefSeq" id="XP_018280344.1">
    <property type="nucleotide sequence ID" value="XM_018425259.1"/>
</dbReference>
<evidence type="ECO:0000313" key="3">
    <source>
        <dbReference type="Proteomes" id="UP000053611"/>
    </source>
</evidence>
<organism evidence="2 3">
    <name type="scientific">Cutaneotrichosporon oleaginosum</name>
    <dbReference type="NCBI Taxonomy" id="879819"/>
    <lineage>
        <taxon>Eukaryota</taxon>
        <taxon>Fungi</taxon>
        <taxon>Dikarya</taxon>
        <taxon>Basidiomycota</taxon>
        <taxon>Agaricomycotina</taxon>
        <taxon>Tremellomycetes</taxon>
        <taxon>Trichosporonales</taxon>
        <taxon>Trichosporonaceae</taxon>
        <taxon>Cutaneotrichosporon</taxon>
    </lineage>
</organism>